<protein>
    <submittedName>
        <fullName evidence="2">Epoxyalkane--coenzyme M transferase</fullName>
    </submittedName>
</protein>
<dbReference type="InterPro" id="IPR038071">
    <property type="entry name" value="UROD/MetE-like_sf"/>
</dbReference>
<dbReference type="RefSeq" id="WP_185801894.1">
    <property type="nucleotide sequence ID" value="NZ_JACJVJ010000002.1"/>
</dbReference>
<dbReference type="InterPro" id="IPR002629">
    <property type="entry name" value="Met_Synth_C/arc"/>
</dbReference>
<dbReference type="Pfam" id="PF01717">
    <property type="entry name" value="Meth_synt_2"/>
    <property type="match status" value="1"/>
</dbReference>
<dbReference type="EMBL" id="JACJVJ010000002">
    <property type="protein sequence ID" value="MBC2778652.1"/>
    <property type="molecule type" value="Genomic_DNA"/>
</dbReference>
<keyword evidence="2" id="KW-0808">Transferase</keyword>
<dbReference type="AlphaFoldDB" id="A0A842I0A5"/>
<evidence type="ECO:0000313" key="2">
    <source>
        <dbReference type="EMBL" id="MBC2778652.1"/>
    </source>
</evidence>
<comment type="caution">
    <text evidence="2">The sequence shown here is derived from an EMBL/GenBank/DDBJ whole genome shotgun (WGS) entry which is preliminary data.</text>
</comment>
<feature type="domain" description="Cobalamin-independent methionine synthase MetE C-terminal/archaeal" evidence="1">
    <location>
        <begin position="184"/>
        <end position="361"/>
    </location>
</feature>
<keyword evidence="3" id="KW-1185">Reference proteome</keyword>
<dbReference type="GO" id="GO:0009086">
    <property type="term" value="P:methionine biosynthetic process"/>
    <property type="evidence" value="ECO:0007669"/>
    <property type="project" value="InterPro"/>
</dbReference>
<accession>A0A842I0A5</accession>
<dbReference type="SUPFAM" id="SSF51726">
    <property type="entry name" value="UROD/MetE-like"/>
    <property type="match status" value="1"/>
</dbReference>
<evidence type="ECO:0000313" key="3">
    <source>
        <dbReference type="Proteomes" id="UP000564378"/>
    </source>
</evidence>
<dbReference type="PANTHER" id="PTHR43844">
    <property type="entry name" value="METHIONINE SYNTHASE"/>
    <property type="match status" value="1"/>
</dbReference>
<dbReference type="GO" id="GO:0003871">
    <property type="term" value="F:5-methyltetrahydropteroyltriglutamate-homocysteine S-methyltransferase activity"/>
    <property type="evidence" value="ECO:0007669"/>
    <property type="project" value="InterPro"/>
</dbReference>
<organism evidence="2 3">
    <name type="scientific">Parasphingopyxis marina</name>
    <dbReference type="NCBI Taxonomy" id="2761622"/>
    <lineage>
        <taxon>Bacteria</taxon>
        <taxon>Pseudomonadati</taxon>
        <taxon>Pseudomonadota</taxon>
        <taxon>Alphaproteobacteria</taxon>
        <taxon>Sphingomonadales</taxon>
        <taxon>Sphingomonadaceae</taxon>
        <taxon>Parasphingopyxis</taxon>
    </lineage>
</organism>
<sequence length="391" mass="42590">MRRSSDKILVTHVGALPAPPDVWGQTDIPDQRLAEAVGQVVDLQKRAGVDFVNEGELTKGGNWLQFVTHRLSGFEPSESAGAASLMFDSADWKDYAEFYRDALASGTLFEESGTAPAQGTESRSRMDWSCTGPIAYVGQELLQREIDTLKSALGDTPPTDAFLTSTAPSSLEVGRTNEYYDSDEAFLFAIADAMAVEYEAIAAAGLQLQVDDAWLAGLWDRIGIPMGIDAYRKYCEVRVEALNHALRNVPEEQVRYHICWGSWHGPHSQDLPMADIVDILLKIDAQTYLFEAANVRHEHEAAIWERVKLPEGKILAPGVVSHATRLIEHPELVANRIGQFASMVGHENVIASTDCGLGLRCHPQIAWGKLAALAEGAALASEKLAGKPVAA</sequence>
<gene>
    <name evidence="2" type="ORF">H6P80_13595</name>
</gene>
<name>A0A842I0A5_9SPHN</name>
<dbReference type="Gene3D" id="3.20.20.210">
    <property type="match status" value="1"/>
</dbReference>
<dbReference type="PANTHER" id="PTHR43844:SF2">
    <property type="entry name" value="SYNTHASE, VITAMIN-B12 INDEPENDENT, PUTATIVE (AFU_ORTHOLOGUE AFUA_3G12060)-RELATED"/>
    <property type="match status" value="1"/>
</dbReference>
<dbReference type="GO" id="GO:0008270">
    <property type="term" value="F:zinc ion binding"/>
    <property type="evidence" value="ECO:0007669"/>
    <property type="project" value="InterPro"/>
</dbReference>
<proteinExistence type="predicted"/>
<dbReference type="Proteomes" id="UP000564378">
    <property type="component" value="Unassembled WGS sequence"/>
</dbReference>
<evidence type="ECO:0000259" key="1">
    <source>
        <dbReference type="Pfam" id="PF01717"/>
    </source>
</evidence>
<reference evidence="2 3" key="1">
    <citation type="submission" date="2020-08" db="EMBL/GenBank/DDBJ databases">
        <title>Draft genome sequence of Parasphingopyxis sp. GrpM-11.</title>
        <authorList>
            <person name="Oh J."/>
            <person name="Roh D.-H."/>
        </authorList>
    </citation>
    <scope>NUCLEOTIDE SEQUENCE [LARGE SCALE GENOMIC DNA]</scope>
    <source>
        <strain evidence="2 3">GrpM-11</strain>
    </source>
</reference>